<dbReference type="EMBL" id="MBTG01000056">
    <property type="protein sequence ID" value="OPH47576.1"/>
    <property type="molecule type" value="Genomic_DNA"/>
</dbReference>
<gene>
    <name evidence="1" type="ORF">BC351_10310</name>
</gene>
<dbReference type="AlphaFoldDB" id="A0A1V4H8X9"/>
<accession>A0A1V4H8X9</accession>
<dbReference type="OrthoDB" id="2111939at2"/>
<dbReference type="Proteomes" id="UP000190626">
    <property type="component" value="Unassembled WGS sequence"/>
</dbReference>
<name>A0A1V4H8X9_9BACL</name>
<dbReference type="STRING" id="1469647.BC351_10310"/>
<organism evidence="1 2">
    <name type="scientific">Paenibacillus ferrarius</name>
    <dbReference type="NCBI Taxonomy" id="1469647"/>
    <lineage>
        <taxon>Bacteria</taxon>
        <taxon>Bacillati</taxon>
        <taxon>Bacillota</taxon>
        <taxon>Bacilli</taxon>
        <taxon>Bacillales</taxon>
        <taxon>Paenibacillaceae</taxon>
        <taxon>Paenibacillus</taxon>
    </lineage>
</organism>
<protein>
    <submittedName>
        <fullName evidence="1">Uncharacterized protein</fullName>
    </submittedName>
</protein>
<evidence type="ECO:0000313" key="1">
    <source>
        <dbReference type="EMBL" id="OPH47576.1"/>
    </source>
</evidence>
<evidence type="ECO:0000313" key="2">
    <source>
        <dbReference type="Proteomes" id="UP000190626"/>
    </source>
</evidence>
<keyword evidence="2" id="KW-1185">Reference proteome</keyword>
<sequence length="200" mass="23444">MNMLEKVHPYSFVSRDFYWVSEYLDGSLYPEYNYQTFEKNDFERINKGYLIRFGYIGCGYRFYYDTPTGIFNIAGNAFQFSYLVDNVEYNLSCADTFYNDVISYKSMFSDANFSSQMNVSNISEYHFGYKASFEENGVKFIFKVIMHVPLDSPAYFTFHLVSDTSLDGKLIVRKNRFRFADFEAPLEKNIGGALSWNIEI</sequence>
<reference evidence="2" key="1">
    <citation type="submission" date="2016-07" db="EMBL/GenBank/DDBJ databases">
        <authorList>
            <person name="Florea S."/>
            <person name="Webb J.S."/>
            <person name="Jaromczyk J."/>
            <person name="Schardl C.L."/>
        </authorList>
    </citation>
    <scope>NUCLEOTIDE SEQUENCE [LARGE SCALE GENOMIC DNA]</scope>
    <source>
        <strain evidence="2">CY1</strain>
    </source>
</reference>
<proteinExistence type="predicted"/>
<comment type="caution">
    <text evidence="1">The sequence shown here is derived from an EMBL/GenBank/DDBJ whole genome shotgun (WGS) entry which is preliminary data.</text>
</comment>
<dbReference type="RefSeq" id="WP_079420171.1">
    <property type="nucleotide sequence ID" value="NZ_MBTG01000056.1"/>
</dbReference>